<dbReference type="CDD" id="cd08512">
    <property type="entry name" value="PBP2_NikA_DppA_OppA_like_7"/>
    <property type="match status" value="1"/>
</dbReference>
<dbReference type="Proteomes" id="UP000297866">
    <property type="component" value="Unassembled WGS sequence"/>
</dbReference>
<evidence type="ECO:0000256" key="3">
    <source>
        <dbReference type="ARBA" id="ARBA00022448"/>
    </source>
</evidence>
<keyword evidence="4" id="KW-0732">Signal</keyword>
<dbReference type="SUPFAM" id="SSF53850">
    <property type="entry name" value="Periplasmic binding protein-like II"/>
    <property type="match status" value="1"/>
</dbReference>
<dbReference type="PANTHER" id="PTHR30290">
    <property type="entry name" value="PERIPLASMIC BINDING COMPONENT OF ABC TRANSPORTER"/>
    <property type="match status" value="1"/>
</dbReference>
<evidence type="ECO:0000256" key="4">
    <source>
        <dbReference type="ARBA" id="ARBA00022729"/>
    </source>
</evidence>
<sequence>MPASRSETFSTRGTNQLEGESEMYYRSKARKVTIGAVLAIASIGLVSCATPGADEPAAPTTLRIGWGSEVLTLDPPNESGETGIAVLHNVYDTLVGYDFQSAELVPSLAEKWDISDDGLVYTFHIDPDATFATGDPVTADDVLFSYQRVIDWPEAVQGGQIRPALSTATISTIDDSTVEIALATASASFLPSLAGTAASIISEDQVVEAAGDDVEAQRAWLNENTAGSGAYQLGEWLPSSYIQLAANESWWRGVPTYESVEVQIIEESSQQAAALQQGDINVALDLLPQQVQGFGEGFDILSGADLSTYYLAMNLAVAPFDSLEVRQAVKYAIDYDNIIGGLLGGQAERAGGVIGKGMLGHDPALADRYEYDPERARDLLEKAGYGDGFTFDLYYEANATVRGLGIPVSTIAEKIQADLAEVGVTLNIVAQDITTLFTAYRAGQVPALMWYYGSTVPDPDQIVSAHGDWNAPAPKRVAFNDQDITASILEARTMTDEKKRAEIYIAVGERLSDVGPYAFMFRPIVAVVTTAGLKGFSWTPIWGFNLS</sequence>
<dbReference type="Pfam" id="PF00496">
    <property type="entry name" value="SBP_bac_5"/>
    <property type="match status" value="1"/>
</dbReference>
<dbReference type="OrthoDB" id="3225986at2"/>
<dbReference type="GO" id="GO:0042597">
    <property type="term" value="C:periplasmic space"/>
    <property type="evidence" value="ECO:0007669"/>
    <property type="project" value="UniProtKB-ARBA"/>
</dbReference>
<dbReference type="EMBL" id="SOEZ01000007">
    <property type="protein sequence ID" value="TFB56359.1"/>
    <property type="molecule type" value="Genomic_DNA"/>
</dbReference>
<dbReference type="InterPro" id="IPR039424">
    <property type="entry name" value="SBP_5"/>
</dbReference>
<dbReference type="PIRSF" id="PIRSF002741">
    <property type="entry name" value="MppA"/>
    <property type="match status" value="1"/>
</dbReference>
<protein>
    <submittedName>
        <fullName evidence="6">ABC transporter substrate-binding protein</fullName>
    </submittedName>
</protein>
<feature type="domain" description="Solute-binding protein family 5" evidence="5">
    <location>
        <begin position="103"/>
        <end position="465"/>
    </location>
</feature>
<comment type="caution">
    <text evidence="6">The sequence shown here is derived from an EMBL/GenBank/DDBJ whole genome shotgun (WGS) entry which is preliminary data.</text>
</comment>
<dbReference type="InterPro" id="IPR030678">
    <property type="entry name" value="Peptide/Ni-bd"/>
</dbReference>
<dbReference type="Gene3D" id="3.10.105.10">
    <property type="entry name" value="Dipeptide-binding Protein, Domain 3"/>
    <property type="match status" value="1"/>
</dbReference>
<dbReference type="Gene3D" id="3.40.190.10">
    <property type="entry name" value="Periplasmic binding protein-like II"/>
    <property type="match status" value="1"/>
</dbReference>
<comment type="similarity">
    <text evidence="2">Belongs to the bacterial solute-binding protein 5 family.</text>
</comment>
<comment type="subcellular location">
    <subcellularLocation>
        <location evidence="1">Cell envelope</location>
    </subcellularLocation>
</comment>
<evidence type="ECO:0000313" key="6">
    <source>
        <dbReference type="EMBL" id="TFB56359.1"/>
    </source>
</evidence>
<evidence type="ECO:0000313" key="7">
    <source>
        <dbReference type="Proteomes" id="UP000297866"/>
    </source>
</evidence>
<keyword evidence="7" id="KW-1185">Reference proteome</keyword>
<accession>A0A4R8UK50</accession>
<dbReference type="GO" id="GO:0043190">
    <property type="term" value="C:ATP-binding cassette (ABC) transporter complex"/>
    <property type="evidence" value="ECO:0007669"/>
    <property type="project" value="InterPro"/>
</dbReference>
<organism evidence="6 7">
    <name type="scientific">Cryobacterium tagatosivorans</name>
    <dbReference type="NCBI Taxonomy" id="1259199"/>
    <lineage>
        <taxon>Bacteria</taxon>
        <taxon>Bacillati</taxon>
        <taxon>Actinomycetota</taxon>
        <taxon>Actinomycetes</taxon>
        <taxon>Micrococcales</taxon>
        <taxon>Microbacteriaceae</taxon>
        <taxon>Cryobacterium</taxon>
    </lineage>
</organism>
<name>A0A4R8UK50_9MICO</name>
<dbReference type="InterPro" id="IPR000914">
    <property type="entry name" value="SBP_5_dom"/>
</dbReference>
<dbReference type="AlphaFoldDB" id="A0A4R8UK50"/>
<evidence type="ECO:0000256" key="1">
    <source>
        <dbReference type="ARBA" id="ARBA00004196"/>
    </source>
</evidence>
<dbReference type="GO" id="GO:0015833">
    <property type="term" value="P:peptide transport"/>
    <property type="evidence" value="ECO:0007669"/>
    <property type="project" value="TreeGrafter"/>
</dbReference>
<keyword evidence="3" id="KW-0813">Transport</keyword>
<gene>
    <name evidence="6" type="ORF">E3O23_01095</name>
</gene>
<dbReference type="GO" id="GO:1904680">
    <property type="term" value="F:peptide transmembrane transporter activity"/>
    <property type="evidence" value="ECO:0007669"/>
    <property type="project" value="TreeGrafter"/>
</dbReference>
<reference evidence="6 7" key="1">
    <citation type="submission" date="2019-03" db="EMBL/GenBank/DDBJ databases">
        <title>Genomics of glacier-inhabiting Cryobacterium strains.</title>
        <authorList>
            <person name="Liu Q."/>
            <person name="Xin Y.-H."/>
        </authorList>
    </citation>
    <scope>NUCLEOTIDE SEQUENCE [LARGE SCALE GENOMIC DNA]</scope>
    <source>
        <strain evidence="6 7">Sr47</strain>
    </source>
</reference>
<dbReference type="Gene3D" id="3.90.76.10">
    <property type="entry name" value="Dipeptide-binding Protein, Domain 1"/>
    <property type="match status" value="1"/>
</dbReference>
<dbReference type="GO" id="GO:0030313">
    <property type="term" value="C:cell envelope"/>
    <property type="evidence" value="ECO:0007669"/>
    <property type="project" value="UniProtKB-SubCell"/>
</dbReference>
<proteinExistence type="inferred from homology"/>
<evidence type="ECO:0000256" key="2">
    <source>
        <dbReference type="ARBA" id="ARBA00005695"/>
    </source>
</evidence>
<evidence type="ECO:0000259" key="5">
    <source>
        <dbReference type="Pfam" id="PF00496"/>
    </source>
</evidence>
<dbReference type="PANTHER" id="PTHR30290:SF10">
    <property type="entry name" value="PERIPLASMIC OLIGOPEPTIDE-BINDING PROTEIN-RELATED"/>
    <property type="match status" value="1"/>
</dbReference>